<feature type="transmembrane region" description="Helical" evidence="5">
    <location>
        <begin position="111"/>
        <end position="144"/>
    </location>
</feature>
<keyword evidence="1 5" id="KW-1003">Cell membrane</keyword>
<keyword evidence="2 5" id="KW-0812">Transmembrane</keyword>
<feature type="transmembrane region" description="Helical" evidence="5">
    <location>
        <begin position="78"/>
        <end position="99"/>
    </location>
</feature>
<keyword evidence="7" id="KW-1185">Reference proteome</keyword>
<proteinExistence type="inferred from homology"/>
<evidence type="ECO:0000256" key="4">
    <source>
        <dbReference type="ARBA" id="ARBA00023136"/>
    </source>
</evidence>
<evidence type="ECO:0000313" key="6">
    <source>
        <dbReference type="EMBL" id="TCS90554.1"/>
    </source>
</evidence>
<keyword evidence="3 5" id="KW-1133">Transmembrane helix</keyword>
<dbReference type="PANTHER" id="PTHR38452">
    <property type="entry name" value="UPF0756 MEMBRANE PROTEIN YEAL"/>
    <property type="match status" value="1"/>
</dbReference>
<organism evidence="6 7">
    <name type="scientific">Keratinibaculum paraultunense</name>
    <dbReference type="NCBI Taxonomy" id="1278232"/>
    <lineage>
        <taxon>Bacteria</taxon>
        <taxon>Bacillati</taxon>
        <taxon>Bacillota</taxon>
        <taxon>Tissierellia</taxon>
        <taxon>Tissierellales</taxon>
        <taxon>Tepidimicrobiaceae</taxon>
        <taxon>Keratinibaculum</taxon>
    </lineage>
</organism>
<keyword evidence="4 5" id="KW-0472">Membrane</keyword>
<sequence length="150" mass="16466">MTNKTILIFLIILAAIGKNKALFIGGIVVFLFSFLNKEYLLKINKNIFLNSGLILLMIWILMPIIQNEKDITYINIRNWFSIDGLISFLSGIFTVIIAAKGLELMNTNPSAAIGITMGSIIGVTFFGGIPVGILTGSGITYLIIKLLKKL</sequence>
<dbReference type="OrthoDB" id="80306at2"/>
<evidence type="ECO:0000256" key="3">
    <source>
        <dbReference type="ARBA" id="ARBA00022989"/>
    </source>
</evidence>
<comment type="caution">
    <text evidence="6">The sequence shown here is derived from an EMBL/GenBank/DDBJ whole genome shotgun (WGS) entry which is preliminary data.</text>
</comment>
<evidence type="ECO:0000256" key="1">
    <source>
        <dbReference type="ARBA" id="ARBA00022475"/>
    </source>
</evidence>
<dbReference type="HAMAP" id="MF_01874">
    <property type="entry name" value="UPF0756"/>
    <property type="match status" value="1"/>
</dbReference>
<name>A0A4R3KZ02_9FIRM</name>
<evidence type="ECO:0000313" key="7">
    <source>
        <dbReference type="Proteomes" id="UP000294567"/>
    </source>
</evidence>
<comment type="subcellular location">
    <subcellularLocation>
        <location evidence="5">Cell membrane</location>
        <topology evidence="5">Multi-pass membrane protein</topology>
    </subcellularLocation>
</comment>
<dbReference type="GO" id="GO:0005886">
    <property type="term" value="C:plasma membrane"/>
    <property type="evidence" value="ECO:0007669"/>
    <property type="project" value="UniProtKB-SubCell"/>
</dbReference>
<dbReference type="InterPro" id="IPR007382">
    <property type="entry name" value="UPF0756_TM"/>
</dbReference>
<evidence type="ECO:0000256" key="5">
    <source>
        <dbReference type="HAMAP-Rule" id="MF_01874"/>
    </source>
</evidence>
<dbReference type="PANTHER" id="PTHR38452:SF1">
    <property type="entry name" value="UPF0756 MEMBRANE PROTEIN YEAL"/>
    <property type="match status" value="1"/>
</dbReference>
<reference evidence="6 7" key="1">
    <citation type="submission" date="2019-03" db="EMBL/GenBank/DDBJ databases">
        <title>Genomic Encyclopedia of Type Strains, Phase IV (KMG-IV): sequencing the most valuable type-strain genomes for metagenomic binning, comparative biology and taxonomic classification.</title>
        <authorList>
            <person name="Goeker M."/>
        </authorList>
    </citation>
    <scope>NUCLEOTIDE SEQUENCE [LARGE SCALE GENOMIC DNA]</scope>
    <source>
        <strain evidence="6 7">DSM 26752</strain>
    </source>
</reference>
<accession>A0A4R3KZ02</accession>
<dbReference type="Pfam" id="PF04284">
    <property type="entry name" value="DUF441"/>
    <property type="match status" value="1"/>
</dbReference>
<dbReference type="EMBL" id="SMAE01000004">
    <property type="protein sequence ID" value="TCS90554.1"/>
    <property type="molecule type" value="Genomic_DNA"/>
</dbReference>
<feature type="transmembrane region" description="Helical" evidence="5">
    <location>
        <begin position="6"/>
        <end position="35"/>
    </location>
</feature>
<gene>
    <name evidence="6" type="ORF">EDD65_10496</name>
</gene>
<protein>
    <recommendedName>
        <fullName evidence="5">UPF0756 membrane protein EDD65_10496</fullName>
    </recommendedName>
</protein>
<dbReference type="RefSeq" id="WP_132026850.1">
    <property type="nucleotide sequence ID" value="NZ_CP068564.1"/>
</dbReference>
<feature type="transmembrane region" description="Helical" evidence="5">
    <location>
        <begin position="47"/>
        <end position="66"/>
    </location>
</feature>
<comment type="similarity">
    <text evidence="5">Belongs to the UPF0756 family.</text>
</comment>
<evidence type="ECO:0000256" key="2">
    <source>
        <dbReference type="ARBA" id="ARBA00022692"/>
    </source>
</evidence>
<dbReference type="Proteomes" id="UP000294567">
    <property type="component" value="Unassembled WGS sequence"/>
</dbReference>
<dbReference type="AlphaFoldDB" id="A0A4R3KZ02"/>